<dbReference type="SUPFAM" id="SSF50156">
    <property type="entry name" value="PDZ domain-like"/>
    <property type="match status" value="1"/>
</dbReference>
<evidence type="ECO:0000313" key="3">
    <source>
        <dbReference type="Proteomes" id="UP000520814"/>
    </source>
</evidence>
<dbReference type="InterPro" id="IPR021109">
    <property type="entry name" value="Peptidase_aspartic_dom_sf"/>
</dbReference>
<dbReference type="Gene3D" id="2.40.70.10">
    <property type="entry name" value="Acid Proteases"/>
    <property type="match status" value="2"/>
</dbReference>
<proteinExistence type="predicted"/>
<dbReference type="EMBL" id="JACHGW010000004">
    <property type="protein sequence ID" value="MBB6052202.1"/>
    <property type="molecule type" value="Genomic_DNA"/>
</dbReference>
<reference evidence="2 3" key="1">
    <citation type="submission" date="2020-08" db="EMBL/GenBank/DDBJ databases">
        <title>Genomic Encyclopedia of Type Strains, Phase IV (KMG-IV): sequencing the most valuable type-strain genomes for metagenomic binning, comparative biology and taxonomic classification.</title>
        <authorList>
            <person name="Goeker M."/>
        </authorList>
    </citation>
    <scope>NUCLEOTIDE SEQUENCE [LARGE SCALE GENOMIC DNA]</scope>
    <source>
        <strain evidence="2 3">DSM 23562</strain>
    </source>
</reference>
<name>A0A7W9W928_ARMRO</name>
<dbReference type="SMART" id="SM00228">
    <property type="entry name" value="PDZ"/>
    <property type="match status" value="1"/>
</dbReference>
<dbReference type="RefSeq" id="WP_184200804.1">
    <property type="nucleotide sequence ID" value="NZ_JACHGW010000004.1"/>
</dbReference>
<dbReference type="InterPro" id="IPR041489">
    <property type="entry name" value="PDZ_6"/>
</dbReference>
<feature type="domain" description="PDZ" evidence="1">
    <location>
        <begin position="291"/>
        <end position="334"/>
    </location>
</feature>
<dbReference type="Pfam" id="PF17820">
    <property type="entry name" value="PDZ_6"/>
    <property type="match status" value="1"/>
</dbReference>
<dbReference type="AlphaFoldDB" id="A0A7W9W928"/>
<dbReference type="PROSITE" id="PS50106">
    <property type="entry name" value="PDZ"/>
    <property type="match status" value="1"/>
</dbReference>
<protein>
    <recommendedName>
        <fullName evidence="1">PDZ domain-containing protein</fullName>
    </recommendedName>
</protein>
<comment type="caution">
    <text evidence="2">The sequence shown here is derived from an EMBL/GenBank/DDBJ whole genome shotgun (WGS) entry which is preliminary data.</text>
</comment>
<dbReference type="Gene3D" id="2.30.42.10">
    <property type="match status" value="1"/>
</dbReference>
<evidence type="ECO:0000259" key="1">
    <source>
        <dbReference type="PROSITE" id="PS50106"/>
    </source>
</evidence>
<dbReference type="Proteomes" id="UP000520814">
    <property type="component" value="Unassembled WGS sequence"/>
</dbReference>
<keyword evidence="3" id="KW-1185">Reference proteome</keyword>
<evidence type="ECO:0000313" key="2">
    <source>
        <dbReference type="EMBL" id="MBB6052202.1"/>
    </source>
</evidence>
<sequence length="362" mass="38624">MSERLRAIRQGTYLFLEAQRAGQKLLLCLDSGAGIHVVTPDAAVRLGIYPTNTDDRPVTGTAATVKARSLKLTNLTLGTTALADTDGVMVALPASLGGDGLLGYPLFAQLAVTLDYEAATVTLTPYTAFTPPANAASLPLRIVGNIPQVEVRLDGLAAWVELDTGSSGELDLNTPFVVKNEVKERYPKQIAMPTGVGVGGVTYGEVARAERLELGPFSLTKPLVHLSSQKSGADASSKVDGRIGGEILSRFQVTLDYAGKRLFLTPNTRFAEPFVFSRSGLLPIRESLDWVVFHVLPDSPASDSGIQAGDQLLLVDGRSAARLTASALNELLRRPTGTKIPLLLRAPSGRTRRVTLTLRELL</sequence>
<dbReference type="Pfam" id="PF13650">
    <property type="entry name" value="Asp_protease_2"/>
    <property type="match status" value="1"/>
</dbReference>
<gene>
    <name evidence="2" type="ORF">HNQ39_004023</name>
</gene>
<organism evidence="2 3">
    <name type="scientific">Armatimonas rosea</name>
    <dbReference type="NCBI Taxonomy" id="685828"/>
    <lineage>
        <taxon>Bacteria</taxon>
        <taxon>Bacillati</taxon>
        <taxon>Armatimonadota</taxon>
        <taxon>Armatimonadia</taxon>
        <taxon>Armatimonadales</taxon>
        <taxon>Armatimonadaceae</taxon>
        <taxon>Armatimonas</taxon>
    </lineage>
</organism>
<accession>A0A7W9W928</accession>
<dbReference type="InterPro" id="IPR036034">
    <property type="entry name" value="PDZ_sf"/>
</dbReference>
<dbReference type="InterPro" id="IPR001478">
    <property type="entry name" value="PDZ"/>
</dbReference>